<dbReference type="OrthoDB" id="10255262at2759"/>
<protein>
    <submittedName>
        <fullName evidence="2">Uncharacterized protein</fullName>
    </submittedName>
</protein>
<feature type="transmembrane region" description="Helical" evidence="1">
    <location>
        <begin position="372"/>
        <end position="395"/>
    </location>
</feature>
<dbReference type="AlphaFoldDB" id="A0A9K3CRU7"/>
<dbReference type="SUPFAM" id="SSF103473">
    <property type="entry name" value="MFS general substrate transporter"/>
    <property type="match status" value="1"/>
</dbReference>
<dbReference type="InterPro" id="IPR036259">
    <property type="entry name" value="MFS_trans_sf"/>
</dbReference>
<keyword evidence="1" id="KW-0472">Membrane</keyword>
<keyword evidence="1" id="KW-0812">Transmembrane</keyword>
<evidence type="ECO:0000256" key="1">
    <source>
        <dbReference type="SAM" id="Phobius"/>
    </source>
</evidence>
<accession>A0A9K3CRU7</accession>
<feature type="transmembrane region" description="Helical" evidence="1">
    <location>
        <begin position="104"/>
        <end position="126"/>
    </location>
</feature>
<feature type="transmembrane region" description="Helical" evidence="1">
    <location>
        <begin position="7"/>
        <end position="28"/>
    </location>
</feature>
<dbReference type="EMBL" id="BDIP01000421">
    <property type="protein sequence ID" value="GIQ81531.1"/>
    <property type="molecule type" value="Genomic_DNA"/>
</dbReference>
<keyword evidence="3" id="KW-1185">Reference proteome</keyword>
<comment type="caution">
    <text evidence="2">The sequence shown here is derived from an EMBL/GenBank/DDBJ whole genome shotgun (WGS) entry which is preliminary data.</text>
</comment>
<reference evidence="2 3" key="1">
    <citation type="journal article" date="2018" name="PLoS ONE">
        <title>The draft genome of Kipferlia bialata reveals reductive genome evolution in fornicate parasites.</title>
        <authorList>
            <person name="Tanifuji G."/>
            <person name="Takabayashi S."/>
            <person name="Kume K."/>
            <person name="Takagi M."/>
            <person name="Nakayama T."/>
            <person name="Kamikawa R."/>
            <person name="Inagaki Y."/>
            <person name="Hashimoto T."/>
        </authorList>
    </citation>
    <scope>NUCLEOTIDE SEQUENCE [LARGE SCALE GENOMIC DNA]</scope>
    <source>
        <strain evidence="2">NY0173</strain>
    </source>
</reference>
<sequence>MTERNQYLLHAVGWISASIAFNIANTVVYGTLYPKLLQSISADFFDNVFSIVNSLTTFASSFLLPSLGVAFDKRVAIKSTMVISGLTACMLSALLPFAEQGMAPFAALLLTSVVYVLAMFFLRTLVMNDNALLFFFPEASRVTLSLVNNFVGFGLSLGNLILFNSDTFSDDSIGSLIVYATLLCFLFTLLSVCAPSDLDHREPGQESFLQALKGSVAELLRTAKLVSVEPDLKQVATFLVAYLLFSASGTIYTIYLVILYSVEFDYTLTQTFNLQIMYYIAMVSGVVVGIGMDAIMKSKAKMNRLHVDIVTQQVVNVLIGFVLVINLYSFAAKRETLSRALSACMGFLYSYQASVARGILAKIMRGDLKCQLSGLYSSATYISISICSVVYAVLASSSVDTGVALLGVLLVCLGPSYYILPHCLPRKYVNTGEGVQMVDEDEADLEEGNAPTEYGSQ</sequence>
<organism evidence="2 3">
    <name type="scientific">Kipferlia bialata</name>
    <dbReference type="NCBI Taxonomy" id="797122"/>
    <lineage>
        <taxon>Eukaryota</taxon>
        <taxon>Metamonada</taxon>
        <taxon>Carpediemonas-like organisms</taxon>
        <taxon>Kipferlia</taxon>
    </lineage>
</organism>
<gene>
    <name evidence="2" type="ORF">KIPB_002502</name>
</gene>
<name>A0A9K3CRU7_9EUKA</name>
<feature type="transmembrane region" description="Helical" evidence="1">
    <location>
        <begin position="176"/>
        <end position="194"/>
    </location>
</feature>
<keyword evidence="1" id="KW-1133">Transmembrane helix</keyword>
<feature type="transmembrane region" description="Helical" evidence="1">
    <location>
        <begin position="146"/>
        <end position="164"/>
    </location>
</feature>
<feature type="transmembrane region" description="Helical" evidence="1">
    <location>
        <begin position="48"/>
        <end position="69"/>
    </location>
</feature>
<feature type="transmembrane region" description="Helical" evidence="1">
    <location>
        <begin position="307"/>
        <end position="328"/>
    </location>
</feature>
<feature type="transmembrane region" description="Helical" evidence="1">
    <location>
        <begin position="401"/>
        <end position="420"/>
    </location>
</feature>
<dbReference type="Gene3D" id="1.20.1250.20">
    <property type="entry name" value="MFS general substrate transporter like domains"/>
    <property type="match status" value="1"/>
</dbReference>
<evidence type="ECO:0000313" key="3">
    <source>
        <dbReference type="Proteomes" id="UP000265618"/>
    </source>
</evidence>
<dbReference type="Proteomes" id="UP000265618">
    <property type="component" value="Unassembled WGS sequence"/>
</dbReference>
<feature type="transmembrane region" description="Helical" evidence="1">
    <location>
        <begin position="276"/>
        <end position="295"/>
    </location>
</feature>
<evidence type="ECO:0000313" key="2">
    <source>
        <dbReference type="EMBL" id="GIQ81531.1"/>
    </source>
</evidence>
<proteinExistence type="predicted"/>
<feature type="transmembrane region" description="Helical" evidence="1">
    <location>
        <begin position="239"/>
        <end position="261"/>
    </location>
</feature>